<dbReference type="Proteomes" id="UP000292082">
    <property type="component" value="Unassembled WGS sequence"/>
</dbReference>
<keyword evidence="3" id="KW-1185">Reference proteome</keyword>
<sequence length="453" mass="49045">MSRIYFSSSTATLTMHAAALSNVARRRLVHGAAVQTAAASTSAASVSPASALCDAPRAPRVRSHDSHACKANVASSCVTSSSGDISSVSSQHHATRPRRQSRPRAMPTSLPSFGTDKLPHIRALHTSTVVRRPDESNPNSFERRRQELPTSAWSRPPRPSQDADDNTVPSYYVERKKQRDQISQRKEEEGGLMNELNAGILSEGLAAQTKTREEKIPVEVRLPDGTVTHPSGFEPPTAETEFHPVAAKVPTEEHPLLSTVKQPWEEREFVEAGAEPIQVDQAKEAEWIKRMVLEGTGGNGVVSGVSDIGAERPRAAPVGASSTAADRSKITTSAWDTPARSASKDDPDSVVPPFYIERRKQRDSISERKEEEGGLMYELNAGLLSDEVAAHIREREEKIPVEVILEDGTVAHPSGFVPPTAETDFHPVAAKPGDAPKQPWVEILANGNGKKSA</sequence>
<feature type="compositionally biased region" description="Basic residues" evidence="1">
    <location>
        <begin position="93"/>
        <end position="102"/>
    </location>
</feature>
<feature type="region of interest" description="Disordered" evidence="1">
    <location>
        <begin position="313"/>
        <end position="353"/>
    </location>
</feature>
<dbReference type="AlphaFoldDB" id="A0A4V2K338"/>
<dbReference type="EMBL" id="ML145412">
    <property type="protein sequence ID" value="TBU51072.1"/>
    <property type="molecule type" value="Genomic_DNA"/>
</dbReference>
<proteinExistence type="predicted"/>
<feature type="region of interest" description="Disordered" evidence="1">
    <location>
        <begin position="78"/>
        <end position="189"/>
    </location>
</feature>
<feature type="compositionally biased region" description="Low complexity" evidence="1">
    <location>
        <begin position="78"/>
        <end position="90"/>
    </location>
</feature>
<name>A0A4V2K338_9APHY</name>
<protein>
    <submittedName>
        <fullName evidence="2">Uncharacterized protein</fullName>
    </submittedName>
</protein>
<feature type="compositionally biased region" description="Basic and acidic residues" evidence="1">
    <location>
        <begin position="131"/>
        <end position="147"/>
    </location>
</feature>
<feature type="compositionally biased region" description="Polar residues" evidence="1">
    <location>
        <begin position="320"/>
        <end position="335"/>
    </location>
</feature>
<dbReference type="InterPro" id="IPR006311">
    <property type="entry name" value="TAT_signal"/>
</dbReference>
<evidence type="ECO:0000313" key="3">
    <source>
        <dbReference type="Proteomes" id="UP000292082"/>
    </source>
</evidence>
<feature type="compositionally biased region" description="Basic and acidic residues" evidence="1">
    <location>
        <begin position="173"/>
        <end position="189"/>
    </location>
</feature>
<organism evidence="2 3">
    <name type="scientific">Dichomitus squalens</name>
    <dbReference type="NCBI Taxonomy" id="114155"/>
    <lineage>
        <taxon>Eukaryota</taxon>
        <taxon>Fungi</taxon>
        <taxon>Dikarya</taxon>
        <taxon>Basidiomycota</taxon>
        <taxon>Agaricomycotina</taxon>
        <taxon>Agaricomycetes</taxon>
        <taxon>Polyporales</taxon>
        <taxon>Polyporaceae</taxon>
        <taxon>Dichomitus</taxon>
    </lineage>
</organism>
<accession>A0A4V2K338</accession>
<gene>
    <name evidence="2" type="ORF">BD310DRAFT_942786</name>
</gene>
<evidence type="ECO:0000313" key="2">
    <source>
        <dbReference type="EMBL" id="TBU51072.1"/>
    </source>
</evidence>
<reference evidence="2 3" key="1">
    <citation type="submission" date="2019-01" db="EMBL/GenBank/DDBJ databases">
        <title>Draft genome sequences of three monokaryotic isolates of the white-rot basidiomycete fungus Dichomitus squalens.</title>
        <authorList>
            <consortium name="DOE Joint Genome Institute"/>
            <person name="Lopez S.C."/>
            <person name="Andreopoulos B."/>
            <person name="Pangilinan J."/>
            <person name="Lipzen A."/>
            <person name="Riley R."/>
            <person name="Ahrendt S."/>
            <person name="Ng V."/>
            <person name="Barry K."/>
            <person name="Daum C."/>
            <person name="Grigoriev I.V."/>
            <person name="Hilden K.S."/>
            <person name="Makela M.R."/>
            <person name="de Vries R.P."/>
        </authorList>
    </citation>
    <scope>NUCLEOTIDE SEQUENCE [LARGE SCALE GENOMIC DNA]</scope>
    <source>
        <strain evidence="2 3">CBS 464.89</strain>
    </source>
</reference>
<evidence type="ECO:0000256" key="1">
    <source>
        <dbReference type="SAM" id="MobiDB-lite"/>
    </source>
</evidence>
<dbReference type="PROSITE" id="PS51318">
    <property type="entry name" value="TAT"/>
    <property type="match status" value="1"/>
</dbReference>